<dbReference type="EMBL" id="JAMKFB020000005">
    <property type="protein sequence ID" value="KAL0192442.1"/>
    <property type="molecule type" value="Genomic_DNA"/>
</dbReference>
<evidence type="ECO:0000313" key="1">
    <source>
        <dbReference type="EMBL" id="KAL0192442.1"/>
    </source>
</evidence>
<reference evidence="1 2" key="1">
    <citation type="submission" date="2024-05" db="EMBL/GenBank/DDBJ databases">
        <title>Genome sequencing and assembly of Indian major carp, Cirrhinus mrigala (Hamilton, 1822).</title>
        <authorList>
            <person name="Mohindra V."/>
            <person name="Chowdhury L.M."/>
            <person name="Lal K."/>
            <person name="Jena J.K."/>
        </authorList>
    </citation>
    <scope>NUCLEOTIDE SEQUENCE [LARGE SCALE GENOMIC DNA]</scope>
    <source>
        <strain evidence="1">CM1030</strain>
        <tissue evidence="1">Blood</tissue>
    </source>
</reference>
<comment type="caution">
    <text evidence="1">The sequence shown here is derived from an EMBL/GenBank/DDBJ whole genome shotgun (WGS) entry which is preliminary data.</text>
</comment>
<protein>
    <submittedName>
        <fullName evidence="1">Uncharacterized protein</fullName>
    </submittedName>
</protein>
<name>A0ABD0R1Q7_CIRMR</name>
<evidence type="ECO:0000313" key="2">
    <source>
        <dbReference type="Proteomes" id="UP001529510"/>
    </source>
</evidence>
<feature type="non-terminal residue" evidence="1">
    <location>
        <position position="69"/>
    </location>
</feature>
<sequence>PQLKWKSASRRSFKATPLRMSCLWLTVSSASHTIRSLSWPETAWKSPVSASLPQDTSVSSRINWKGSFR</sequence>
<feature type="non-terminal residue" evidence="1">
    <location>
        <position position="1"/>
    </location>
</feature>
<dbReference type="AlphaFoldDB" id="A0ABD0R1Q7"/>
<accession>A0ABD0R1Q7</accession>
<dbReference type="Proteomes" id="UP001529510">
    <property type="component" value="Unassembled WGS sequence"/>
</dbReference>
<proteinExistence type="predicted"/>
<gene>
    <name evidence="1" type="ORF">M9458_010738</name>
</gene>
<organism evidence="1 2">
    <name type="scientific">Cirrhinus mrigala</name>
    <name type="common">Mrigala</name>
    <dbReference type="NCBI Taxonomy" id="683832"/>
    <lineage>
        <taxon>Eukaryota</taxon>
        <taxon>Metazoa</taxon>
        <taxon>Chordata</taxon>
        <taxon>Craniata</taxon>
        <taxon>Vertebrata</taxon>
        <taxon>Euteleostomi</taxon>
        <taxon>Actinopterygii</taxon>
        <taxon>Neopterygii</taxon>
        <taxon>Teleostei</taxon>
        <taxon>Ostariophysi</taxon>
        <taxon>Cypriniformes</taxon>
        <taxon>Cyprinidae</taxon>
        <taxon>Labeoninae</taxon>
        <taxon>Labeonini</taxon>
        <taxon>Cirrhinus</taxon>
    </lineage>
</organism>
<keyword evidence="2" id="KW-1185">Reference proteome</keyword>